<gene>
    <name evidence="4" type="primary">rppH</name>
    <name evidence="4" type="synonym">nudH</name>
    <name evidence="6" type="ORF">EV662_11539</name>
</gene>
<evidence type="ECO:0000256" key="1">
    <source>
        <dbReference type="ARBA" id="ARBA00001936"/>
    </source>
</evidence>
<proteinExistence type="inferred from homology"/>
<dbReference type="PROSITE" id="PS51462">
    <property type="entry name" value="NUDIX"/>
    <property type="match status" value="1"/>
</dbReference>
<dbReference type="PRINTS" id="PR00502">
    <property type="entry name" value="NUDIXFAMILY"/>
</dbReference>
<dbReference type="CDD" id="cd03671">
    <property type="entry name" value="NUDIX_Ap4A_hydrolase_plant_like"/>
    <property type="match status" value="1"/>
</dbReference>
<evidence type="ECO:0000259" key="5">
    <source>
        <dbReference type="PROSITE" id="PS51462"/>
    </source>
</evidence>
<evidence type="ECO:0000256" key="2">
    <source>
        <dbReference type="ARBA" id="ARBA00001946"/>
    </source>
</evidence>
<protein>
    <recommendedName>
        <fullName evidence="4">RNA pyrophosphohydrolase</fullName>
        <ecNumber evidence="4">3.6.1.-</ecNumber>
    </recommendedName>
    <alternativeName>
        <fullName evidence="4">(Di)nucleoside polyphosphate hydrolase</fullName>
    </alternativeName>
</protein>
<sequence length="162" mass="18676">MLSAQEIETLPYRPCVGVMLMNDAGRVFVGQRKDWPDPAWQMPQGGIDPGEDPEQAALRELWEETGVTPDLVKVVGRTADWVTYDLPPELMGKVWKGKYRGQKQLWFLMRFLGTDDQIDIETEHPEFSEWAWLDPGHLVASIVPFKREVYERVVDEFAAHFT</sequence>
<name>A0A4R2PV84_9RHOB</name>
<dbReference type="NCBIfam" id="NF001937">
    <property type="entry name" value="PRK00714.1-4"/>
    <property type="match status" value="1"/>
</dbReference>
<dbReference type="GO" id="GO:0019693">
    <property type="term" value="P:ribose phosphate metabolic process"/>
    <property type="evidence" value="ECO:0007669"/>
    <property type="project" value="TreeGrafter"/>
</dbReference>
<dbReference type="EC" id="3.6.1.-" evidence="4"/>
<dbReference type="Pfam" id="PF00293">
    <property type="entry name" value="NUDIX"/>
    <property type="match status" value="1"/>
</dbReference>
<comment type="cofactor">
    <cofactor evidence="2">
        <name>Mg(2+)</name>
        <dbReference type="ChEBI" id="CHEBI:18420"/>
    </cofactor>
</comment>
<dbReference type="AlphaFoldDB" id="A0A4R2PV84"/>
<dbReference type="PANTHER" id="PTHR11839:SF22">
    <property type="entry name" value="NUDIX HYDROLASE 26, CHLOROPLASTIC"/>
    <property type="match status" value="1"/>
</dbReference>
<dbReference type="InterPro" id="IPR020476">
    <property type="entry name" value="Nudix_hydrolase"/>
</dbReference>
<dbReference type="GO" id="GO:0008893">
    <property type="term" value="F:guanosine-3',5'-bis(diphosphate) 3'-diphosphatase activity"/>
    <property type="evidence" value="ECO:0007669"/>
    <property type="project" value="TreeGrafter"/>
</dbReference>
<evidence type="ECO:0000313" key="6">
    <source>
        <dbReference type="EMBL" id="TCP38998.1"/>
    </source>
</evidence>
<dbReference type="EMBL" id="SLXP01000015">
    <property type="protein sequence ID" value="TCP38998.1"/>
    <property type="molecule type" value="Genomic_DNA"/>
</dbReference>
<dbReference type="NCBIfam" id="NF001938">
    <property type="entry name" value="PRK00714.1-5"/>
    <property type="match status" value="1"/>
</dbReference>
<dbReference type="Proteomes" id="UP000294835">
    <property type="component" value="Unassembled WGS sequence"/>
</dbReference>
<dbReference type="InterPro" id="IPR022927">
    <property type="entry name" value="RppH"/>
</dbReference>
<dbReference type="SUPFAM" id="SSF55811">
    <property type="entry name" value="Nudix"/>
    <property type="match status" value="1"/>
</dbReference>
<dbReference type="PANTHER" id="PTHR11839">
    <property type="entry name" value="UDP/ADP-SUGAR PYROPHOSPHATASE"/>
    <property type="match status" value="1"/>
</dbReference>
<dbReference type="InterPro" id="IPR000086">
    <property type="entry name" value="NUDIX_hydrolase_dom"/>
</dbReference>
<dbReference type="InterPro" id="IPR020084">
    <property type="entry name" value="NUDIX_hydrolase_CS"/>
</dbReference>
<dbReference type="GO" id="GO:0034432">
    <property type="term" value="F:bis(5'-adenosyl)-pentaphosphatase activity"/>
    <property type="evidence" value="ECO:0007669"/>
    <property type="project" value="TreeGrafter"/>
</dbReference>
<evidence type="ECO:0000256" key="4">
    <source>
        <dbReference type="HAMAP-Rule" id="MF_00298"/>
    </source>
</evidence>
<dbReference type="InterPro" id="IPR015797">
    <property type="entry name" value="NUDIX_hydrolase-like_dom_sf"/>
</dbReference>
<feature type="short sequence motif" description="Nudix box" evidence="4">
    <location>
        <begin position="45"/>
        <end position="66"/>
    </location>
</feature>
<comment type="similarity">
    <text evidence="4">Belongs to the Nudix hydrolase family. RppH subfamily.</text>
</comment>
<keyword evidence="7" id="KW-1185">Reference proteome</keyword>
<comment type="function">
    <text evidence="4">Accelerates the degradation of transcripts by removing pyrophosphate from the 5'-end of triphosphorylated RNA, leading to a more labile monophosphorylated state that can stimulate subsequent ribonuclease cleavage.</text>
</comment>
<reference evidence="6 7" key="1">
    <citation type="submission" date="2019-03" db="EMBL/GenBank/DDBJ databases">
        <title>Genomic Encyclopedia of Type Strains, Phase IV (KMG-IV): sequencing the most valuable type-strain genomes for metagenomic binning, comparative biology and taxonomic classification.</title>
        <authorList>
            <person name="Goeker M."/>
        </authorList>
    </citation>
    <scope>NUCLEOTIDE SEQUENCE [LARGE SCALE GENOMIC DNA]</scope>
    <source>
        <strain evidence="6 7">DSM 18063</strain>
    </source>
</reference>
<dbReference type="NCBIfam" id="NF001936">
    <property type="entry name" value="PRK00714.1-3"/>
    <property type="match status" value="1"/>
</dbReference>
<comment type="cofactor">
    <cofactor evidence="4">
        <name>a divalent metal cation</name>
        <dbReference type="ChEBI" id="CHEBI:60240"/>
    </cofactor>
</comment>
<evidence type="ECO:0000256" key="3">
    <source>
        <dbReference type="ARBA" id="ARBA00022801"/>
    </source>
</evidence>
<organism evidence="6 7">
    <name type="scientific">Rhodovulum marinum</name>
    <dbReference type="NCBI Taxonomy" id="320662"/>
    <lineage>
        <taxon>Bacteria</taxon>
        <taxon>Pseudomonadati</taxon>
        <taxon>Pseudomonadota</taxon>
        <taxon>Alphaproteobacteria</taxon>
        <taxon>Rhodobacterales</taxon>
        <taxon>Paracoccaceae</taxon>
        <taxon>Rhodovulum</taxon>
    </lineage>
</organism>
<feature type="domain" description="Nudix hydrolase" evidence="5">
    <location>
        <begin position="11"/>
        <end position="155"/>
    </location>
</feature>
<dbReference type="HAMAP" id="MF_00298">
    <property type="entry name" value="Nudix_RppH"/>
    <property type="match status" value="1"/>
</dbReference>
<dbReference type="PROSITE" id="PS00893">
    <property type="entry name" value="NUDIX_BOX"/>
    <property type="match status" value="1"/>
</dbReference>
<keyword evidence="3 4" id="KW-0378">Hydrolase</keyword>
<accession>A0A4R2PV84</accession>
<evidence type="ECO:0000313" key="7">
    <source>
        <dbReference type="Proteomes" id="UP000294835"/>
    </source>
</evidence>
<dbReference type="GO" id="GO:0006753">
    <property type="term" value="P:nucleoside phosphate metabolic process"/>
    <property type="evidence" value="ECO:0007669"/>
    <property type="project" value="TreeGrafter"/>
</dbReference>
<comment type="cofactor">
    <cofactor evidence="1">
        <name>Mn(2+)</name>
        <dbReference type="ChEBI" id="CHEBI:29035"/>
    </cofactor>
</comment>
<dbReference type="Gene3D" id="3.90.79.10">
    <property type="entry name" value="Nucleoside Triphosphate Pyrophosphohydrolase"/>
    <property type="match status" value="1"/>
</dbReference>
<comment type="caution">
    <text evidence="6">The sequence shown here is derived from an EMBL/GenBank/DDBJ whole genome shotgun (WGS) entry which is preliminary data.</text>
</comment>